<evidence type="ECO:0000313" key="1">
    <source>
        <dbReference type="EMBL" id="CAG8686454.1"/>
    </source>
</evidence>
<dbReference type="Proteomes" id="UP000789860">
    <property type="component" value="Unassembled WGS sequence"/>
</dbReference>
<sequence length="238" mass="27219">NLINTTSNASAPSEIEPDVVGTTYRTSEHFVITVVGNKNVWKCIHCNIKNYSIKTSRTYLKEHVLFRCPSSPLHNTQNNTSQLITKEDMNKTITDLVVGTGVSFNILNNPLFHKMAKNLQYVSKLYKVPHPTTISRYLTGNLFNLRFNIIKSILAESSGRISLTCDRWHSTIHKCHYVVITESWFSDNWRIINIILSFQQSGQTAEDIFLVIMNILEKYSIKEKMFALTMDNIATNKA</sequence>
<evidence type="ECO:0000313" key="2">
    <source>
        <dbReference type="Proteomes" id="UP000789860"/>
    </source>
</evidence>
<proteinExistence type="predicted"/>
<name>A0ACA9P276_9GLOM</name>
<keyword evidence="2" id="KW-1185">Reference proteome</keyword>
<feature type="non-terminal residue" evidence="1">
    <location>
        <position position="1"/>
    </location>
</feature>
<protein>
    <submittedName>
        <fullName evidence="1">11001_t:CDS:1</fullName>
    </submittedName>
</protein>
<dbReference type="EMBL" id="CAJVPM010033922">
    <property type="protein sequence ID" value="CAG8686454.1"/>
    <property type="molecule type" value="Genomic_DNA"/>
</dbReference>
<accession>A0ACA9P276</accession>
<gene>
    <name evidence="1" type="ORF">SCALOS_LOCUS9932</name>
</gene>
<reference evidence="1" key="1">
    <citation type="submission" date="2021-06" db="EMBL/GenBank/DDBJ databases">
        <authorList>
            <person name="Kallberg Y."/>
            <person name="Tangrot J."/>
            <person name="Rosling A."/>
        </authorList>
    </citation>
    <scope>NUCLEOTIDE SEQUENCE</scope>
    <source>
        <strain evidence="1">AU212A</strain>
    </source>
</reference>
<feature type="non-terminal residue" evidence="1">
    <location>
        <position position="238"/>
    </location>
</feature>
<organism evidence="1 2">
    <name type="scientific">Scutellospora calospora</name>
    <dbReference type="NCBI Taxonomy" id="85575"/>
    <lineage>
        <taxon>Eukaryota</taxon>
        <taxon>Fungi</taxon>
        <taxon>Fungi incertae sedis</taxon>
        <taxon>Mucoromycota</taxon>
        <taxon>Glomeromycotina</taxon>
        <taxon>Glomeromycetes</taxon>
        <taxon>Diversisporales</taxon>
        <taxon>Gigasporaceae</taxon>
        <taxon>Scutellospora</taxon>
    </lineage>
</organism>
<comment type="caution">
    <text evidence="1">The sequence shown here is derived from an EMBL/GenBank/DDBJ whole genome shotgun (WGS) entry which is preliminary data.</text>
</comment>